<evidence type="ECO:0000313" key="2">
    <source>
        <dbReference type="EMBL" id="GFA38490.1"/>
    </source>
</evidence>
<comment type="caution">
    <text evidence="2">The sequence shown here is derived from an EMBL/GenBank/DDBJ whole genome shotgun (WGS) entry which is preliminary data.</text>
</comment>
<name>A0A699JJE6_TANCI</name>
<accession>A0A699JJE6</accession>
<gene>
    <name evidence="2" type="ORF">Tci_610462</name>
</gene>
<reference evidence="2" key="1">
    <citation type="journal article" date="2019" name="Sci. Rep.">
        <title>Draft genome of Tanacetum cinerariifolium, the natural source of mosquito coil.</title>
        <authorList>
            <person name="Yamashiro T."/>
            <person name="Shiraishi A."/>
            <person name="Satake H."/>
            <person name="Nakayama K."/>
        </authorList>
    </citation>
    <scope>NUCLEOTIDE SEQUENCE</scope>
</reference>
<dbReference type="EMBL" id="BKCJ010414862">
    <property type="protein sequence ID" value="GFA38490.1"/>
    <property type="molecule type" value="Genomic_DNA"/>
</dbReference>
<feature type="region of interest" description="Disordered" evidence="1">
    <location>
        <begin position="258"/>
        <end position="314"/>
    </location>
</feature>
<feature type="compositionally biased region" description="Basic and acidic residues" evidence="1">
    <location>
        <begin position="205"/>
        <end position="214"/>
    </location>
</feature>
<feature type="region of interest" description="Disordered" evidence="1">
    <location>
        <begin position="186"/>
        <end position="239"/>
    </location>
</feature>
<sequence length="359" mass="39103">MGRDTVQLETVVNTISQEYLLEFTSEYGIPKTLHPELPGPEDRIIDFPEGKARQKREGVPNCYGLANECSQRRDAGREHLLHRSRESAGYTPYPHPKTTGNATVLSRNKSQILSRGRDMDLFNLIRAPNPTKVKIGSRSPAPHEVPLLTLTTNRVIEMDDPTAATDSSGVPYTIERSPLNFAHEAWASDQEPLPQKCRHPPTAAESRKRGRDGIDVNAPPRVLRRDHADPRPTGSAHGGKSLAAIQLGLASTHLVPVPDDAPVGVSDPDPLSFADPQPRHSADIAQSSQGTTAAGDPESENASSPLAVGSPEGIYRPEWGVVNGSLLDTPEACQDLVDYVAPPGYFSELRHLHNDEFLK</sequence>
<protein>
    <submittedName>
        <fullName evidence="2">Uncharacterized protein</fullName>
    </submittedName>
</protein>
<proteinExistence type="predicted"/>
<evidence type="ECO:0000256" key="1">
    <source>
        <dbReference type="SAM" id="MobiDB-lite"/>
    </source>
</evidence>
<dbReference type="AlphaFoldDB" id="A0A699JJE6"/>
<organism evidence="2">
    <name type="scientific">Tanacetum cinerariifolium</name>
    <name type="common">Dalmatian daisy</name>
    <name type="synonym">Chrysanthemum cinerariifolium</name>
    <dbReference type="NCBI Taxonomy" id="118510"/>
    <lineage>
        <taxon>Eukaryota</taxon>
        <taxon>Viridiplantae</taxon>
        <taxon>Streptophyta</taxon>
        <taxon>Embryophyta</taxon>
        <taxon>Tracheophyta</taxon>
        <taxon>Spermatophyta</taxon>
        <taxon>Magnoliopsida</taxon>
        <taxon>eudicotyledons</taxon>
        <taxon>Gunneridae</taxon>
        <taxon>Pentapetalae</taxon>
        <taxon>asterids</taxon>
        <taxon>campanulids</taxon>
        <taxon>Asterales</taxon>
        <taxon>Asteraceae</taxon>
        <taxon>Asteroideae</taxon>
        <taxon>Anthemideae</taxon>
        <taxon>Anthemidinae</taxon>
        <taxon>Tanacetum</taxon>
    </lineage>
</organism>